<dbReference type="OrthoDB" id="1735038at2759"/>
<evidence type="ECO:0008006" key="9">
    <source>
        <dbReference type="Google" id="ProtNLM"/>
    </source>
</evidence>
<evidence type="ECO:0000313" key="7">
    <source>
        <dbReference type="EMBL" id="KAG7096410.1"/>
    </source>
</evidence>
<accession>A0A9P7UXH9</accession>
<evidence type="ECO:0000313" key="8">
    <source>
        <dbReference type="Proteomes" id="UP001049176"/>
    </source>
</evidence>
<keyword evidence="2" id="KW-0645">Protease</keyword>
<evidence type="ECO:0000256" key="6">
    <source>
        <dbReference type="SAM" id="MobiDB-lite"/>
    </source>
</evidence>
<dbReference type="Pfam" id="PF05577">
    <property type="entry name" value="Peptidase_S28"/>
    <property type="match status" value="1"/>
</dbReference>
<dbReference type="InterPro" id="IPR008758">
    <property type="entry name" value="Peptidase_S28"/>
</dbReference>
<dbReference type="GO" id="GO:0006508">
    <property type="term" value="P:proteolysis"/>
    <property type="evidence" value="ECO:0007669"/>
    <property type="project" value="UniProtKB-KW"/>
</dbReference>
<name>A0A9P7UXH9_9AGAR</name>
<keyword evidence="5" id="KW-0325">Glycoprotein</keyword>
<dbReference type="InterPro" id="IPR029058">
    <property type="entry name" value="AB_hydrolase_fold"/>
</dbReference>
<keyword evidence="4" id="KW-0378">Hydrolase</keyword>
<dbReference type="Gene3D" id="3.40.50.1820">
    <property type="entry name" value="alpha/beta hydrolase"/>
    <property type="match status" value="2"/>
</dbReference>
<feature type="compositionally biased region" description="Basic and acidic residues" evidence="6">
    <location>
        <begin position="579"/>
        <end position="589"/>
    </location>
</feature>
<dbReference type="RefSeq" id="XP_043012880.1">
    <property type="nucleotide sequence ID" value="XM_043148288.1"/>
</dbReference>
<evidence type="ECO:0000256" key="2">
    <source>
        <dbReference type="ARBA" id="ARBA00022670"/>
    </source>
</evidence>
<keyword evidence="8" id="KW-1185">Reference proteome</keyword>
<dbReference type="PANTHER" id="PTHR11010:SF23">
    <property type="entry name" value="SERINE PEPTIDASE"/>
    <property type="match status" value="1"/>
</dbReference>
<dbReference type="GeneID" id="66072927"/>
<evidence type="ECO:0000256" key="3">
    <source>
        <dbReference type="ARBA" id="ARBA00022729"/>
    </source>
</evidence>
<keyword evidence="3" id="KW-0732">Signal</keyword>
<dbReference type="Proteomes" id="UP001049176">
    <property type="component" value="Chromosome 2"/>
</dbReference>
<dbReference type="PANTHER" id="PTHR11010">
    <property type="entry name" value="PROTEASE S28 PRO-X CARBOXYPEPTIDASE-RELATED"/>
    <property type="match status" value="1"/>
</dbReference>
<evidence type="ECO:0000256" key="1">
    <source>
        <dbReference type="ARBA" id="ARBA00011079"/>
    </source>
</evidence>
<proteinExistence type="inferred from homology"/>
<protein>
    <recommendedName>
        <fullName evidence="9">Peptidase S28</fullName>
    </recommendedName>
</protein>
<reference evidence="7" key="1">
    <citation type="journal article" date="2021" name="Genome Biol. Evol.">
        <title>The assembled and annotated genome of the fairy-ring fungus Marasmius oreades.</title>
        <authorList>
            <person name="Hiltunen M."/>
            <person name="Ament-Velasquez S.L."/>
            <person name="Johannesson H."/>
        </authorList>
    </citation>
    <scope>NUCLEOTIDE SEQUENCE</scope>
    <source>
        <strain evidence="7">03SP1</strain>
    </source>
</reference>
<dbReference type="KEGG" id="more:E1B28_003851"/>
<comment type="similarity">
    <text evidence="1">Belongs to the peptidase S28 family.</text>
</comment>
<dbReference type="GO" id="GO:0070008">
    <property type="term" value="F:serine-type exopeptidase activity"/>
    <property type="evidence" value="ECO:0007669"/>
    <property type="project" value="InterPro"/>
</dbReference>
<evidence type="ECO:0000256" key="5">
    <source>
        <dbReference type="ARBA" id="ARBA00023180"/>
    </source>
</evidence>
<dbReference type="SUPFAM" id="SSF53474">
    <property type="entry name" value="alpha/beta-Hydrolases"/>
    <property type="match status" value="1"/>
</dbReference>
<gene>
    <name evidence="7" type="ORF">E1B28_003851</name>
</gene>
<dbReference type="EMBL" id="CM032182">
    <property type="protein sequence ID" value="KAG7096410.1"/>
    <property type="molecule type" value="Genomic_DNA"/>
</dbReference>
<organism evidence="7 8">
    <name type="scientific">Marasmius oreades</name>
    <name type="common">fairy-ring Marasmius</name>
    <dbReference type="NCBI Taxonomy" id="181124"/>
    <lineage>
        <taxon>Eukaryota</taxon>
        <taxon>Fungi</taxon>
        <taxon>Dikarya</taxon>
        <taxon>Basidiomycota</taxon>
        <taxon>Agaricomycotina</taxon>
        <taxon>Agaricomycetes</taxon>
        <taxon>Agaricomycetidae</taxon>
        <taxon>Agaricales</taxon>
        <taxon>Marasmiineae</taxon>
        <taxon>Marasmiaceae</taxon>
        <taxon>Marasmius</taxon>
    </lineage>
</organism>
<evidence type="ECO:0000256" key="4">
    <source>
        <dbReference type="ARBA" id="ARBA00022801"/>
    </source>
</evidence>
<dbReference type="GO" id="GO:0008239">
    <property type="term" value="F:dipeptidyl-peptidase activity"/>
    <property type="evidence" value="ECO:0007669"/>
    <property type="project" value="TreeGrafter"/>
</dbReference>
<feature type="region of interest" description="Disordered" evidence="6">
    <location>
        <begin position="564"/>
        <end position="589"/>
    </location>
</feature>
<dbReference type="AlphaFoldDB" id="A0A9P7UXH9"/>
<sequence>MGCLLKLHWISEVLYKNTEYPITSGCPNLFEMLTMVFARLVPLTLLLANIVSARLPDGRLNANFRPPPTIPVIQAPGNSGPVTGRDGSELPPYNTTYFFDQLIDHNNPSLGTFKQRFWHTYEFFEPGGPIILMTPGEANAQPYTRYLTNATINGLIAQQQNGSVIILEHRFYGLSNPLPELTGKNLAVHTLQQAIDDLEYFAKNVKLPMPNGDNLGPDKAPWILTGGSYSGALTGWTMVNKPGLFWAGYSSSGVVETIFDFWGYFEPIRQNMPQNCSADVEAAIAHIDQVFSGKDQNAIQKLKDNFGLGEIQHLDDAAGALRNNLWDWQSLQPTSGSGTTFTRFCDALEVKDGKSAPPAGWGADHAVEAWGAFWRNTYLKQLCGNSDIVDCLGTYDANSTFYTDTSIDNAGRSWFWIVCNQVGYLQDGPPKGQPAVVTRLVQPSSDIRQCQSMFPDVFANTPPDMEGGVKRTNQEFHGWDLQVDKLFFANGIRDPWREATVAAQGANRHSTPRQILGLSDGFHCSDLSTATGQVDGTVRDVQKKALEAFKGWLAEWPQKKREEIERRETVSTGTPRRVHSWDREPAVMI</sequence>
<comment type="caution">
    <text evidence="7">The sequence shown here is derived from an EMBL/GenBank/DDBJ whole genome shotgun (WGS) entry which is preliminary data.</text>
</comment>